<evidence type="ECO:0000313" key="11">
    <source>
        <dbReference type="RefSeq" id="XP_025068831.1"/>
    </source>
</evidence>
<dbReference type="PANTHER" id="PTHR46169:SF9">
    <property type="entry name" value="SI:DKEYP-117B8.4"/>
    <property type="match status" value="1"/>
</dbReference>
<dbReference type="SUPFAM" id="SSF57667">
    <property type="entry name" value="beta-beta-alpha zinc fingers"/>
    <property type="match status" value="1"/>
</dbReference>
<keyword evidence="6" id="KW-0539">Nucleus</keyword>
<evidence type="ECO:0000256" key="2">
    <source>
        <dbReference type="ARBA" id="ARBA00022723"/>
    </source>
</evidence>
<evidence type="ECO:0000259" key="9">
    <source>
        <dbReference type="PROSITE" id="PS50808"/>
    </source>
</evidence>
<gene>
    <name evidence="11" type="primary">LOC102381579</name>
</gene>
<dbReference type="SUPFAM" id="SSF53098">
    <property type="entry name" value="Ribonuclease H-like"/>
    <property type="match status" value="1"/>
</dbReference>
<dbReference type="SMART" id="SM00614">
    <property type="entry name" value="ZnF_BED"/>
    <property type="match status" value="1"/>
</dbReference>
<name>A0A3Q0H9U7_ALLSI</name>
<keyword evidence="2" id="KW-0479">Metal-binding</keyword>
<dbReference type="InterPro" id="IPR008906">
    <property type="entry name" value="HATC_C_dom"/>
</dbReference>
<evidence type="ECO:0000256" key="1">
    <source>
        <dbReference type="ARBA" id="ARBA00004123"/>
    </source>
</evidence>
<dbReference type="InterPro" id="IPR012337">
    <property type="entry name" value="RNaseH-like_sf"/>
</dbReference>
<dbReference type="InterPro" id="IPR003656">
    <property type="entry name" value="Znf_BED"/>
</dbReference>
<dbReference type="GO" id="GO:0008270">
    <property type="term" value="F:zinc ion binding"/>
    <property type="evidence" value="ECO:0007669"/>
    <property type="project" value="UniProtKB-KW"/>
</dbReference>
<keyword evidence="10" id="KW-1185">Reference proteome</keyword>
<reference evidence="11" key="1">
    <citation type="submission" date="2025-08" db="UniProtKB">
        <authorList>
            <consortium name="RefSeq"/>
        </authorList>
    </citation>
    <scope>IDENTIFICATION</scope>
</reference>
<dbReference type="InterPro" id="IPR052717">
    <property type="entry name" value="Vacuolar_transposase_reg"/>
</dbReference>
<dbReference type="KEGG" id="asn:102381579"/>
<protein>
    <submittedName>
        <fullName evidence="11">Zinc finger BED domain-containing protein 1-like isoform X1</fullName>
    </submittedName>
</protein>
<organism evidence="10 11">
    <name type="scientific">Alligator sinensis</name>
    <name type="common">Chinese alligator</name>
    <dbReference type="NCBI Taxonomy" id="38654"/>
    <lineage>
        <taxon>Eukaryota</taxon>
        <taxon>Metazoa</taxon>
        <taxon>Chordata</taxon>
        <taxon>Craniata</taxon>
        <taxon>Vertebrata</taxon>
        <taxon>Euteleostomi</taxon>
        <taxon>Archelosauria</taxon>
        <taxon>Archosauria</taxon>
        <taxon>Crocodylia</taxon>
        <taxon>Alligatoridae</taxon>
        <taxon>Alligatorinae</taxon>
        <taxon>Alligator</taxon>
    </lineage>
</organism>
<evidence type="ECO:0000256" key="6">
    <source>
        <dbReference type="ARBA" id="ARBA00023242"/>
    </source>
</evidence>
<evidence type="ECO:0000256" key="3">
    <source>
        <dbReference type="ARBA" id="ARBA00022771"/>
    </source>
</evidence>
<evidence type="ECO:0000256" key="4">
    <source>
        <dbReference type="ARBA" id="ARBA00022833"/>
    </source>
</evidence>
<feature type="domain" description="BED-type" evidence="9">
    <location>
        <begin position="121"/>
        <end position="164"/>
    </location>
</feature>
<keyword evidence="4" id="KW-0862">Zinc</keyword>
<dbReference type="Pfam" id="PF05699">
    <property type="entry name" value="Dimer_Tnp_hAT"/>
    <property type="match status" value="1"/>
</dbReference>
<proteinExistence type="predicted"/>
<dbReference type="GO" id="GO:0005634">
    <property type="term" value="C:nucleus"/>
    <property type="evidence" value="ECO:0007669"/>
    <property type="project" value="UniProtKB-SubCell"/>
</dbReference>
<dbReference type="GO" id="GO:0046983">
    <property type="term" value="F:protein dimerization activity"/>
    <property type="evidence" value="ECO:0007669"/>
    <property type="project" value="InterPro"/>
</dbReference>
<dbReference type="SUPFAM" id="SSF140996">
    <property type="entry name" value="Hermes dimerisation domain"/>
    <property type="match status" value="1"/>
</dbReference>
<dbReference type="RefSeq" id="XP_025068831.1">
    <property type="nucleotide sequence ID" value="XM_025213046.1"/>
</dbReference>
<dbReference type="AlphaFoldDB" id="A0A3Q0H9U7"/>
<dbReference type="InParanoid" id="A0A3Q0H9U7"/>
<accession>A0A3Q0H9U7</accession>
<dbReference type="InterPro" id="IPR036236">
    <property type="entry name" value="Znf_C2H2_sf"/>
</dbReference>
<comment type="subcellular location">
    <subcellularLocation>
        <location evidence="1">Nucleus</location>
    </subcellularLocation>
</comment>
<dbReference type="PANTHER" id="PTHR46169">
    <property type="entry name" value="DNA REPLICATION-RELATED ELEMENT FACTOR, ISOFORM A"/>
    <property type="match status" value="1"/>
</dbReference>
<evidence type="ECO:0000256" key="7">
    <source>
        <dbReference type="PROSITE-ProRule" id="PRU00027"/>
    </source>
</evidence>
<sequence>MTYACFLLHLAKLHFKSMHSSLYIYIYNAMADVNAKRVPPFLQKGVKPEDGGGDAQQPKEEIIEEPSLPVIAPSYPQIVQEEISMVFNTYNMAANLGPSSRRKREKGAGHDGTSTALYVDRRKSKVWNYYTKLGDAYVECNVCKKQLSFHNSTTTMREHLVRKHSIRDTLLSQLKDDQASEADYAAPENGIKRARQMTPENNLYHPTPCLEPRTDMILELVLEMIFRDLHPLSMVKDKGFGLLLGYLEPSFTLPSPAQLSSMLWHRYNVVKQHLEHYLQTAHSVVLCVESWISQLSQPYLTVTASFIDGEWRWARCILETQPVHENKGASDFGERLYTVLSEFGLSCKAVSCVIHDSLRDTAANSEQLQGAYGWASLCCAAHLLDLCIQAGLEVEQVQEALSAARGIVRYFQQDAKATCSLNSKLEAINKTKLKLVMDARPRWITTIEMCESLLDLKWAIMSVLEEHPKGTAAVQNLADHQWKLLQDLVPVMRTIKIATSFLREEQNVSISSLMPCIHGIVAAIGQQCEESNSVIKTVVGNIRAQLMQRWGISEDETVLESPAVIASFLDPRFKEMRFLSPTLRSELHRRVKNMLSQMFNHQSPPPASFWVPNSDYKAEGGEAGGQLPAHKDRGSGSQSQSMYDILLGKDPTESMPEIHQQLENYIVEPLCKRSTNPLDWWRSNEHRFPAVARMSRQYLAIPATAVLPDQAFAANESALEHRRAVLAPENLDQILFLHQNFDFLESMRNNSENRGRNLHIQY</sequence>
<dbReference type="GeneID" id="102381579"/>
<evidence type="ECO:0000256" key="5">
    <source>
        <dbReference type="ARBA" id="ARBA00023125"/>
    </source>
</evidence>
<dbReference type="Pfam" id="PF02892">
    <property type="entry name" value="zf-BED"/>
    <property type="match status" value="1"/>
</dbReference>
<dbReference type="GO" id="GO:0006357">
    <property type="term" value="P:regulation of transcription by RNA polymerase II"/>
    <property type="evidence" value="ECO:0007669"/>
    <property type="project" value="TreeGrafter"/>
</dbReference>
<keyword evidence="3 7" id="KW-0863">Zinc-finger</keyword>
<dbReference type="Proteomes" id="UP000189705">
    <property type="component" value="Unplaced"/>
</dbReference>
<dbReference type="PROSITE" id="PS50808">
    <property type="entry name" value="ZF_BED"/>
    <property type="match status" value="1"/>
</dbReference>
<feature type="region of interest" description="Disordered" evidence="8">
    <location>
        <begin position="620"/>
        <end position="639"/>
    </location>
</feature>
<dbReference type="GO" id="GO:0003677">
    <property type="term" value="F:DNA binding"/>
    <property type="evidence" value="ECO:0007669"/>
    <property type="project" value="UniProtKB-KW"/>
</dbReference>
<evidence type="ECO:0000313" key="10">
    <source>
        <dbReference type="Proteomes" id="UP000189705"/>
    </source>
</evidence>
<keyword evidence="5" id="KW-0238">DNA-binding</keyword>
<evidence type="ECO:0000256" key="8">
    <source>
        <dbReference type="SAM" id="MobiDB-lite"/>
    </source>
</evidence>